<dbReference type="WBParaSite" id="SVE_1494700.1">
    <property type="protein sequence ID" value="SVE_1494700.1"/>
    <property type="gene ID" value="SVE_1494700"/>
</dbReference>
<reference evidence="2" key="2">
    <citation type="submission" date="2015-08" db="UniProtKB">
        <authorList>
            <consortium name="WormBaseParasite"/>
        </authorList>
    </citation>
    <scope>IDENTIFICATION</scope>
</reference>
<dbReference type="AlphaFoldDB" id="A0A0K0FT70"/>
<dbReference type="Proteomes" id="UP000035680">
    <property type="component" value="Unassembled WGS sequence"/>
</dbReference>
<evidence type="ECO:0000313" key="1">
    <source>
        <dbReference type="Proteomes" id="UP000035680"/>
    </source>
</evidence>
<name>A0A0K0FT70_STRVS</name>
<keyword evidence="1" id="KW-1185">Reference proteome</keyword>
<reference evidence="1" key="1">
    <citation type="submission" date="2014-07" db="EMBL/GenBank/DDBJ databases">
        <authorList>
            <person name="Martin A.A"/>
            <person name="De Silva N."/>
        </authorList>
    </citation>
    <scope>NUCLEOTIDE SEQUENCE</scope>
</reference>
<organism evidence="1 2">
    <name type="scientific">Strongyloides venezuelensis</name>
    <name type="common">Threadworm</name>
    <dbReference type="NCBI Taxonomy" id="75913"/>
    <lineage>
        <taxon>Eukaryota</taxon>
        <taxon>Metazoa</taxon>
        <taxon>Ecdysozoa</taxon>
        <taxon>Nematoda</taxon>
        <taxon>Chromadorea</taxon>
        <taxon>Rhabditida</taxon>
        <taxon>Tylenchina</taxon>
        <taxon>Panagrolaimomorpha</taxon>
        <taxon>Strongyloidoidea</taxon>
        <taxon>Strongyloididae</taxon>
        <taxon>Strongyloides</taxon>
    </lineage>
</organism>
<proteinExistence type="predicted"/>
<protein>
    <submittedName>
        <fullName evidence="2">Retrotransposon gag domain-containing protein</fullName>
    </submittedName>
</protein>
<accession>A0A0K0FT70</accession>
<evidence type="ECO:0000313" key="2">
    <source>
        <dbReference type="WBParaSite" id="SVE_1494700.1"/>
    </source>
</evidence>
<sequence length="178" mass="20771">MEDSPTVPLLEKLEELHTKSSIELKQLCTFKSLTKHLLIILIMDEYYRHNERKEIIRMVMSLETNSIQDTIIPCNNEIPFNTEQVISNKKQDFNIMNSGNISETPTYDSKSMCFAKWINLLETEFVVKNITAETLKLAWFQIKLEIENLQTLPTAAPDTTYKQYKESIRSKFPAEMTE</sequence>